<sequence>MRRLTLCVVALLATFSQTMMAATQSSFYQRHDNEQAVLNEALGNARQASTLVAVVLGAQWCHDSRALADFMQSPALATPLAEFEMVTIDVGFLENKKSLIAQLDYPAYFATPTLLLVDPATQQVVNRASLIRWQNAHNESADALASYLQHALQQWQQQQTPVPPTTAIAAFENAQADELYRHYAKLGKLLALENEGEAVPTLNDKWRQVKTYRMQLQQDIIDMHNKGETGDNLPTYAPISW</sequence>
<evidence type="ECO:0000256" key="1">
    <source>
        <dbReference type="SAM" id="SignalP"/>
    </source>
</evidence>
<keyword evidence="3" id="KW-1185">Reference proteome</keyword>
<evidence type="ECO:0000313" key="3">
    <source>
        <dbReference type="Proteomes" id="UP001218788"/>
    </source>
</evidence>
<dbReference type="SUPFAM" id="SSF52833">
    <property type="entry name" value="Thioredoxin-like"/>
    <property type="match status" value="1"/>
</dbReference>
<reference evidence="2 3" key="1">
    <citation type="submission" date="2022-10" db="EMBL/GenBank/DDBJ databases">
        <title>Alteromonas sp. chi3 Genome sequencing.</title>
        <authorList>
            <person name="Park S."/>
        </authorList>
    </citation>
    <scope>NUCLEOTIDE SEQUENCE [LARGE SCALE GENOMIC DNA]</scope>
    <source>
        <strain evidence="3">chi3</strain>
    </source>
</reference>
<organism evidence="2 3">
    <name type="scientific">Alteromonas gilva</name>
    <dbReference type="NCBI Taxonomy" id="2987522"/>
    <lineage>
        <taxon>Bacteria</taxon>
        <taxon>Pseudomonadati</taxon>
        <taxon>Pseudomonadota</taxon>
        <taxon>Gammaproteobacteria</taxon>
        <taxon>Alteromonadales</taxon>
        <taxon>Alteromonadaceae</taxon>
        <taxon>Alteromonas/Salinimonas group</taxon>
        <taxon>Alteromonas</taxon>
    </lineage>
</organism>
<dbReference type="Gene3D" id="3.40.30.10">
    <property type="entry name" value="Glutaredoxin"/>
    <property type="match status" value="1"/>
</dbReference>
<evidence type="ECO:0000313" key="2">
    <source>
        <dbReference type="EMBL" id="MDC8830758.1"/>
    </source>
</evidence>
<evidence type="ECO:0008006" key="4">
    <source>
        <dbReference type="Google" id="ProtNLM"/>
    </source>
</evidence>
<comment type="caution">
    <text evidence="2">The sequence shown here is derived from an EMBL/GenBank/DDBJ whole genome shotgun (WGS) entry which is preliminary data.</text>
</comment>
<feature type="signal peptide" evidence="1">
    <location>
        <begin position="1"/>
        <end position="21"/>
    </location>
</feature>
<dbReference type="InterPro" id="IPR036249">
    <property type="entry name" value="Thioredoxin-like_sf"/>
</dbReference>
<feature type="chain" id="PRO_5047530917" description="Thioredoxin family protein" evidence="1">
    <location>
        <begin position="22"/>
        <end position="241"/>
    </location>
</feature>
<accession>A0ABT5L1K1</accession>
<proteinExistence type="predicted"/>
<name>A0ABT5L1K1_9ALTE</name>
<protein>
    <recommendedName>
        <fullName evidence="4">Thioredoxin family protein</fullName>
    </recommendedName>
</protein>
<keyword evidence="1" id="KW-0732">Signal</keyword>
<dbReference type="EMBL" id="JAQQXP010000001">
    <property type="protein sequence ID" value="MDC8830758.1"/>
    <property type="molecule type" value="Genomic_DNA"/>
</dbReference>
<dbReference type="Proteomes" id="UP001218788">
    <property type="component" value="Unassembled WGS sequence"/>
</dbReference>
<dbReference type="RefSeq" id="WP_273639673.1">
    <property type="nucleotide sequence ID" value="NZ_JAQQXP010000001.1"/>
</dbReference>
<gene>
    <name evidence="2" type="ORF">OIK42_08290</name>
</gene>